<dbReference type="Gene3D" id="3.40.50.720">
    <property type="entry name" value="NAD(P)-binding Rossmann-like Domain"/>
    <property type="match status" value="1"/>
</dbReference>
<dbReference type="Pfam" id="PF13561">
    <property type="entry name" value="adh_short_C2"/>
    <property type="match status" value="1"/>
</dbReference>
<evidence type="ECO:0000313" key="3">
    <source>
        <dbReference type="EMBL" id="BCB76771.1"/>
    </source>
</evidence>
<dbReference type="KEGG" id="pfla:Pflav_031810"/>
<dbReference type="PRINTS" id="PR00081">
    <property type="entry name" value="GDHRDH"/>
</dbReference>
<dbReference type="FunFam" id="3.40.50.720:FF:000084">
    <property type="entry name" value="Short-chain dehydrogenase reductase"/>
    <property type="match status" value="1"/>
</dbReference>
<evidence type="ECO:0000313" key="4">
    <source>
        <dbReference type="Proteomes" id="UP000502508"/>
    </source>
</evidence>
<dbReference type="PANTHER" id="PTHR42760:SF133">
    <property type="entry name" value="3-OXOACYL-[ACYL-CARRIER-PROTEIN] REDUCTASE"/>
    <property type="match status" value="1"/>
</dbReference>
<dbReference type="InterPro" id="IPR002347">
    <property type="entry name" value="SDR_fam"/>
</dbReference>
<reference evidence="3 4" key="1">
    <citation type="submission" date="2020-03" db="EMBL/GenBank/DDBJ databases">
        <title>Whole genome shotgun sequence of Phytohabitans flavus NBRC 107702.</title>
        <authorList>
            <person name="Komaki H."/>
            <person name="Tamura T."/>
        </authorList>
    </citation>
    <scope>NUCLEOTIDE SEQUENCE [LARGE SCALE GENOMIC DNA]</scope>
    <source>
        <strain evidence="3 4">NBRC 107702</strain>
    </source>
</reference>
<dbReference type="PRINTS" id="PR00080">
    <property type="entry name" value="SDRFAMILY"/>
</dbReference>
<dbReference type="GO" id="GO:0016616">
    <property type="term" value="F:oxidoreductase activity, acting on the CH-OH group of donors, NAD or NADP as acceptor"/>
    <property type="evidence" value="ECO:0007669"/>
    <property type="project" value="TreeGrafter"/>
</dbReference>
<comment type="similarity">
    <text evidence="1">Belongs to the short-chain dehydrogenases/reductases (SDR) family.</text>
</comment>
<dbReference type="InterPro" id="IPR036291">
    <property type="entry name" value="NAD(P)-bd_dom_sf"/>
</dbReference>
<proteinExistence type="inferred from homology"/>
<dbReference type="CDD" id="cd05233">
    <property type="entry name" value="SDR_c"/>
    <property type="match status" value="1"/>
</dbReference>
<dbReference type="RefSeq" id="WP_173036736.1">
    <property type="nucleotide sequence ID" value="NZ_AP022870.1"/>
</dbReference>
<protein>
    <submittedName>
        <fullName evidence="3">Beta-ketoacyl-ACP reductase</fullName>
    </submittedName>
</protein>
<organism evidence="3 4">
    <name type="scientific">Phytohabitans flavus</name>
    <dbReference type="NCBI Taxonomy" id="1076124"/>
    <lineage>
        <taxon>Bacteria</taxon>
        <taxon>Bacillati</taxon>
        <taxon>Actinomycetota</taxon>
        <taxon>Actinomycetes</taxon>
        <taxon>Micromonosporales</taxon>
        <taxon>Micromonosporaceae</taxon>
    </lineage>
</organism>
<accession>A0A6F8XSP8</accession>
<keyword evidence="4" id="KW-1185">Reference proteome</keyword>
<gene>
    <name evidence="3" type="primary">fabG_4</name>
    <name evidence="3" type="ORF">Pflav_031810</name>
</gene>
<dbReference type="PANTHER" id="PTHR42760">
    <property type="entry name" value="SHORT-CHAIN DEHYDROGENASES/REDUCTASES FAMILY MEMBER"/>
    <property type="match status" value="1"/>
</dbReference>
<dbReference type="SUPFAM" id="SSF51735">
    <property type="entry name" value="NAD(P)-binding Rossmann-fold domains"/>
    <property type="match status" value="1"/>
</dbReference>
<keyword evidence="2" id="KW-0560">Oxidoreductase</keyword>
<evidence type="ECO:0000256" key="2">
    <source>
        <dbReference type="ARBA" id="ARBA00023002"/>
    </source>
</evidence>
<dbReference type="EMBL" id="AP022870">
    <property type="protein sequence ID" value="BCB76771.1"/>
    <property type="molecule type" value="Genomic_DNA"/>
</dbReference>
<name>A0A6F8XSP8_9ACTN</name>
<sequence length="251" mass="25852">MTNTLAGTAVVVTGATGGIGAAVARLVATEGAVVHAVDLDPARLDALVAGLPGEGHRAVPADLRDLRSHETLLDGVRAAGRPLTGLAHLAAVLRRRHRLEDVTEEDWDLQIDTNLKATFFLNRAVGLYLAGQGQGGSIVNLSSQGWWTGGLGGSVVYNAAKGAVVSMTRGLARTLAADRVRVNAVAPGFIDTAMMRGGLSDEQLAASVAQVPLGRLGTPEEVADAVVYLLRPGAAYVTGATINVSGGQLMY</sequence>
<dbReference type="AlphaFoldDB" id="A0A6F8XSP8"/>
<reference evidence="3 4" key="2">
    <citation type="submission" date="2020-03" db="EMBL/GenBank/DDBJ databases">
        <authorList>
            <person name="Ichikawa N."/>
            <person name="Kimura A."/>
            <person name="Kitahashi Y."/>
            <person name="Uohara A."/>
        </authorList>
    </citation>
    <scope>NUCLEOTIDE SEQUENCE [LARGE SCALE GENOMIC DNA]</scope>
    <source>
        <strain evidence="3 4">NBRC 107702</strain>
    </source>
</reference>
<dbReference type="Proteomes" id="UP000502508">
    <property type="component" value="Chromosome"/>
</dbReference>
<evidence type="ECO:0000256" key="1">
    <source>
        <dbReference type="ARBA" id="ARBA00006484"/>
    </source>
</evidence>